<feature type="binding site" evidence="6">
    <location>
        <position position="242"/>
    </location>
    <ligand>
        <name>S-adenosyl-L-methionine</name>
        <dbReference type="ChEBI" id="CHEBI:59789"/>
    </ligand>
</feature>
<feature type="active site" description="Nucleophile" evidence="6">
    <location>
        <position position="363"/>
    </location>
</feature>
<dbReference type="GO" id="GO:0051536">
    <property type="term" value="F:iron-sulfur cluster binding"/>
    <property type="evidence" value="ECO:0007669"/>
    <property type="project" value="UniProtKB-KW"/>
</dbReference>
<dbReference type="GO" id="GO:0070041">
    <property type="term" value="F:rRNA (uridine-C5-)-methyltransferase activity"/>
    <property type="evidence" value="ECO:0007669"/>
    <property type="project" value="TreeGrafter"/>
</dbReference>
<evidence type="ECO:0000256" key="5">
    <source>
        <dbReference type="ARBA" id="ARBA00023014"/>
    </source>
</evidence>
<name>A0A1M4SEA5_9RHOB</name>
<organism evidence="8 9">
    <name type="scientific">Ruegeria intermedia</name>
    <dbReference type="NCBI Taxonomy" id="996115"/>
    <lineage>
        <taxon>Bacteria</taxon>
        <taxon>Pseudomonadati</taxon>
        <taxon>Pseudomonadota</taxon>
        <taxon>Alphaproteobacteria</taxon>
        <taxon>Rhodobacterales</taxon>
        <taxon>Roseobacteraceae</taxon>
        <taxon>Ruegeria</taxon>
    </lineage>
</organism>
<accession>A0A1M4SEA5</accession>
<reference evidence="8 9" key="1">
    <citation type="submission" date="2016-11" db="EMBL/GenBank/DDBJ databases">
        <authorList>
            <person name="Varghese N."/>
            <person name="Submissions S."/>
        </authorList>
    </citation>
    <scope>NUCLEOTIDE SEQUENCE [LARGE SCALE GENOMIC DNA]</scope>
    <source>
        <strain evidence="8 9">DSM 29341</strain>
    </source>
</reference>
<dbReference type="PROSITE" id="PS51687">
    <property type="entry name" value="SAM_MT_RNA_M5U"/>
    <property type="match status" value="1"/>
</dbReference>
<feature type="active site" evidence="7">
    <location>
        <position position="363"/>
    </location>
</feature>
<keyword evidence="4 6" id="KW-0949">S-adenosyl-L-methionine</keyword>
<dbReference type="InterPro" id="IPR012340">
    <property type="entry name" value="NA-bd_OB-fold"/>
</dbReference>
<dbReference type="SUPFAM" id="SSF53335">
    <property type="entry name" value="S-adenosyl-L-methionine-dependent methyltransferases"/>
    <property type="match status" value="1"/>
</dbReference>
<feature type="binding site" evidence="6">
    <location>
        <position position="289"/>
    </location>
    <ligand>
        <name>S-adenosyl-L-methionine</name>
        <dbReference type="ChEBI" id="CHEBI:59789"/>
    </ligand>
</feature>
<keyword evidence="3 6" id="KW-0808">Transferase</keyword>
<dbReference type="Gene3D" id="2.40.50.140">
    <property type="entry name" value="Nucleic acid-binding proteins"/>
    <property type="match status" value="1"/>
</dbReference>
<evidence type="ECO:0000313" key="9">
    <source>
        <dbReference type="Proteomes" id="UP000325134"/>
    </source>
</evidence>
<dbReference type="InterPro" id="IPR029063">
    <property type="entry name" value="SAM-dependent_MTases_sf"/>
</dbReference>
<dbReference type="PANTHER" id="PTHR11061:SF49">
    <property type="entry name" value="23S RRNA (URACIL(1939)-C(5))-METHYLTRANSFERASE RLMD"/>
    <property type="match status" value="1"/>
</dbReference>
<protein>
    <submittedName>
        <fullName evidence="8">23S rRNA m(5)U-1939 methyltransferase</fullName>
    </submittedName>
</protein>
<keyword evidence="9" id="KW-1185">Reference proteome</keyword>
<dbReference type="GO" id="GO:0070475">
    <property type="term" value="P:rRNA base methylation"/>
    <property type="evidence" value="ECO:0007669"/>
    <property type="project" value="TreeGrafter"/>
</dbReference>
<dbReference type="AlphaFoldDB" id="A0A1M4SEA5"/>
<dbReference type="EMBL" id="FQVK01000001">
    <property type="protein sequence ID" value="SHE30540.1"/>
    <property type="molecule type" value="Genomic_DNA"/>
</dbReference>
<evidence type="ECO:0000256" key="4">
    <source>
        <dbReference type="ARBA" id="ARBA00022691"/>
    </source>
</evidence>
<dbReference type="CDD" id="cd02440">
    <property type="entry name" value="AdoMet_MTases"/>
    <property type="match status" value="1"/>
</dbReference>
<keyword evidence="5" id="KW-0411">Iron-sulfur</keyword>
<evidence type="ECO:0000256" key="7">
    <source>
        <dbReference type="PROSITE-ProRule" id="PRU10015"/>
    </source>
</evidence>
<proteinExistence type="inferred from homology"/>
<evidence type="ECO:0000256" key="3">
    <source>
        <dbReference type="ARBA" id="ARBA00022679"/>
    </source>
</evidence>
<dbReference type="RefSeq" id="WP_149774079.1">
    <property type="nucleotide sequence ID" value="NZ_FQVK01000001.1"/>
</dbReference>
<keyword evidence="1" id="KW-0408">Iron</keyword>
<dbReference type="PROSITE" id="PS01230">
    <property type="entry name" value="TRMA_1"/>
    <property type="match status" value="1"/>
</dbReference>
<dbReference type="InterPro" id="IPR030390">
    <property type="entry name" value="MeTrfase_TrmA_AS"/>
</dbReference>
<feature type="binding site" evidence="6">
    <location>
        <position position="337"/>
    </location>
    <ligand>
        <name>S-adenosyl-L-methionine</name>
        <dbReference type="ChEBI" id="CHEBI:59789"/>
    </ligand>
</feature>
<keyword evidence="2 6" id="KW-0489">Methyltransferase</keyword>
<dbReference type="Gene3D" id="2.40.50.1070">
    <property type="match status" value="1"/>
</dbReference>
<dbReference type="Gene3D" id="3.40.50.150">
    <property type="entry name" value="Vaccinia Virus protein VP39"/>
    <property type="match status" value="1"/>
</dbReference>
<dbReference type="Proteomes" id="UP000325134">
    <property type="component" value="Unassembled WGS sequence"/>
</dbReference>
<gene>
    <name evidence="8" type="ORF">SAMN05444279_10169</name>
</gene>
<feature type="binding site" evidence="6">
    <location>
        <position position="269"/>
    </location>
    <ligand>
        <name>S-adenosyl-L-methionine</name>
        <dbReference type="ChEBI" id="CHEBI:59789"/>
    </ligand>
</feature>
<evidence type="ECO:0000256" key="1">
    <source>
        <dbReference type="ARBA" id="ARBA00022485"/>
    </source>
</evidence>
<dbReference type="OrthoDB" id="9804590at2"/>
<keyword evidence="1" id="KW-0004">4Fe-4S</keyword>
<dbReference type="InterPro" id="IPR010280">
    <property type="entry name" value="U5_MeTrfase_fam"/>
</dbReference>
<evidence type="ECO:0000256" key="6">
    <source>
        <dbReference type="PROSITE-ProRule" id="PRU01024"/>
    </source>
</evidence>
<dbReference type="PANTHER" id="PTHR11061">
    <property type="entry name" value="RNA M5U METHYLTRANSFERASE"/>
    <property type="match status" value="1"/>
</dbReference>
<keyword evidence="1" id="KW-0479">Metal-binding</keyword>
<sequence>MTQEYTILRLGHQGDGIAEGPVYAPRTLPGERVSGALDGSVLTDFKVLTPSDDRVKPPCRHYKSCGGCQLQHASDAFVADWKVEVVRTALAAQGLQAEMRPILTSPPQSRRRATIAVRRTRKGALAGFHGRASDVITEIPDCQLLDPALTAAIPVAKALAELGGSRKGVLSVTLTLSEAGLDVAVQGGKPLDGPMELALAQATEQHGLARLAWDGEVIAMRNPPTQRFGPATVVPPPGAFLQATKDGEQALTQAVLEIVGPAKRVVDLFAGCGTFSLPLAQRAEVHAVEGAADMTRALDQGWRKSTGLKQVTTEARDLFRRPLMPDELRRFDAVVLDPPRAGAEAQVAELAQARRPVIAYVSCNPVTFARDAKILVQAGYALEWVQVVDQFRWSSHSELVGSFKLAEKP</sequence>
<comment type="similarity">
    <text evidence="6">Belongs to the class I-like SAM-binding methyltransferase superfamily. RNA M5U methyltransferase family.</text>
</comment>
<evidence type="ECO:0000313" key="8">
    <source>
        <dbReference type="EMBL" id="SHE30540.1"/>
    </source>
</evidence>
<evidence type="ECO:0000256" key="2">
    <source>
        <dbReference type="ARBA" id="ARBA00022603"/>
    </source>
</evidence>
<dbReference type="Pfam" id="PF05958">
    <property type="entry name" value="tRNA_U5-meth_tr"/>
    <property type="match status" value="1"/>
</dbReference>